<keyword evidence="1" id="KW-1133">Transmembrane helix</keyword>
<accession>A0AAV2CXL0</accession>
<keyword evidence="1" id="KW-0812">Transmembrane</keyword>
<dbReference type="AlphaFoldDB" id="A0AAV2CXL0"/>
<keyword evidence="3" id="KW-1185">Reference proteome</keyword>
<name>A0AAV2CXL0_9ROSI</name>
<evidence type="ECO:0000313" key="3">
    <source>
        <dbReference type="Proteomes" id="UP001497516"/>
    </source>
</evidence>
<feature type="transmembrane region" description="Helical" evidence="1">
    <location>
        <begin position="25"/>
        <end position="56"/>
    </location>
</feature>
<evidence type="ECO:0000256" key="1">
    <source>
        <dbReference type="SAM" id="Phobius"/>
    </source>
</evidence>
<keyword evidence="1" id="KW-0472">Membrane</keyword>
<dbReference type="EMBL" id="OZ034814">
    <property type="protein sequence ID" value="CAL1360578.1"/>
    <property type="molecule type" value="Genomic_DNA"/>
</dbReference>
<sequence length="170" mass="18728">MSPTGSPANGRVERQPTAMPSSVDLFLFAILEFFLAKYGCPLLATLPVLFLALWALMKELSSNDKADDVAVDGGRADVSVGGQLPPCHDDGGKEMIREALMSWEEEVMVIEAQLLGPRKPSNIFTADSIVRIAWKALPRLPPLPMPALRDNYYGLMLCDKYFLDVFVGRL</sequence>
<evidence type="ECO:0000313" key="2">
    <source>
        <dbReference type="EMBL" id="CAL1360578.1"/>
    </source>
</evidence>
<dbReference type="Proteomes" id="UP001497516">
    <property type="component" value="Chromosome 10"/>
</dbReference>
<reference evidence="2 3" key="1">
    <citation type="submission" date="2024-04" db="EMBL/GenBank/DDBJ databases">
        <authorList>
            <person name="Fracassetti M."/>
        </authorList>
    </citation>
    <scope>NUCLEOTIDE SEQUENCE [LARGE SCALE GENOMIC DNA]</scope>
</reference>
<protein>
    <submittedName>
        <fullName evidence="2">Uncharacterized protein</fullName>
    </submittedName>
</protein>
<proteinExistence type="predicted"/>
<organism evidence="2 3">
    <name type="scientific">Linum trigynum</name>
    <dbReference type="NCBI Taxonomy" id="586398"/>
    <lineage>
        <taxon>Eukaryota</taxon>
        <taxon>Viridiplantae</taxon>
        <taxon>Streptophyta</taxon>
        <taxon>Embryophyta</taxon>
        <taxon>Tracheophyta</taxon>
        <taxon>Spermatophyta</taxon>
        <taxon>Magnoliopsida</taxon>
        <taxon>eudicotyledons</taxon>
        <taxon>Gunneridae</taxon>
        <taxon>Pentapetalae</taxon>
        <taxon>rosids</taxon>
        <taxon>fabids</taxon>
        <taxon>Malpighiales</taxon>
        <taxon>Linaceae</taxon>
        <taxon>Linum</taxon>
    </lineage>
</organism>
<gene>
    <name evidence="2" type="ORF">LTRI10_LOCUS8007</name>
</gene>